<evidence type="ECO:0000313" key="3">
    <source>
        <dbReference type="Proteomes" id="UP000703269"/>
    </source>
</evidence>
<protein>
    <submittedName>
        <fullName evidence="2">Uncharacterized protein</fullName>
    </submittedName>
</protein>
<evidence type="ECO:0000313" key="2">
    <source>
        <dbReference type="EMBL" id="GJE86663.1"/>
    </source>
</evidence>
<dbReference type="EMBL" id="BPQB01000004">
    <property type="protein sequence ID" value="GJE86663.1"/>
    <property type="molecule type" value="Genomic_DNA"/>
</dbReference>
<organism evidence="2 3">
    <name type="scientific">Phanerochaete sordida</name>
    <dbReference type="NCBI Taxonomy" id="48140"/>
    <lineage>
        <taxon>Eukaryota</taxon>
        <taxon>Fungi</taxon>
        <taxon>Dikarya</taxon>
        <taxon>Basidiomycota</taxon>
        <taxon>Agaricomycotina</taxon>
        <taxon>Agaricomycetes</taxon>
        <taxon>Polyporales</taxon>
        <taxon>Phanerochaetaceae</taxon>
        <taxon>Phanerochaete</taxon>
    </lineage>
</organism>
<dbReference type="Proteomes" id="UP000703269">
    <property type="component" value="Unassembled WGS sequence"/>
</dbReference>
<evidence type="ECO:0000256" key="1">
    <source>
        <dbReference type="SAM" id="MobiDB-lite"/>
    </source>
</evidence>
<feature type="region of interest" description="Disordered" evidence="1">
    <location>
        <begin position="1"/>
        <end position="69"/>
    </location>
</feature>
<feature type="compositionally biased region" description="Low complexity" evidence="1">
    <location>
        <begin position="46"/>
        <end position="58"/>
    </location>
</feature>
<sequence>MDFSRAQTRKKYRAQATALADSEGASRATSFHCARSRHPIGQGSLAGAAGTRHGAHTAQLHATGDRLLP</sequence>
<keyword evidence="3" id="KW-1185">Reference proteome</keyword>
<accession>A0A9P3G1Q8</accession>
<dbReference type="AlphaFoldDB" id="A0A9P3G1Q8"/>
<reference evidence="2 3" key="1">
    <citation type="submission" date="2021-08" db="EMBL/GenBank/DDBJ databases">
        <title>Draft Genome Sequence of Phanerochaete sordida strain YK-624.</title>
        <authorList>
            <person name="Mori T."/>
            <person name="Dohra H."/>
            <person name="Suzuki T."/>
            <person name="Kawagishi H."/>
            <person name="Hirai H."/>
        </authorList>
    </citation>
    <scope>NUCLEOTIDE SEQUENCE [LARGE SCALE GENOMIC DNA]</scope>
    <source>
        <strain evidence="2 3">YK-624</strain>
    </source>
</reference>
<name>A0A9P3G1Q8_9APHY</name>
<gene>
    <name evidence="2" type="ORF">PsYK624_027440</name>
</gene>
<proteinExistence type="predicted"/>
<comment type="caution">
    <text evidence="2">The sequence shown here is derived from an EMBL/GenBank/DDBJ whole genome shotgun (WGS) entry which is preliminary data.</text>
</comment>